<sequence length="105" mass="12107">MTDKFLQFMGLTKRAGKLVEGYNICENIIKKNKLYFVIMSRDISKNTCKKFLNYSCSYNVPVIKTQYSKEQLGGAIGLKEINIIGISDNKMGKVLFELWKKNEKL</sequence>
<proteinExistence type="predicted"/>
<dbReference type="Proteomes" id="UP001564657">
    <property type="component" value="Unassembled WGS sequence"/>
</dbReference>
<dbReference type="EMBL" id="JBGEWD010000003">
    <property type="protein sequence ID" value="MEY7999626.1"/>
    <property type="molecule type" value="Genomic_DNA"/>
</dbReference>
<gene>
    <name evidence="2" type="ORF">AB8U03_05305</name>
</gene>
<dbReference type="Pfam" id="PF01248">
    <property type="entry name" value="Ribosomal_L7Ae"/>
    <property type="match status" value="1"/>
</dbReference>
<feature type="domain" description="Ribosomal protein eL8/eL30/eS12/Gadd45" evidence="1">
    <location>
        <begin position="9"/>
        <end position="84"/>
    </location>
</feature>
<comment type="caution">
    <text evidence="2">The sequence shown here is derived from an EMBL/GenBank/DDBJ whole genome shotgun (WGS) entry which is preliminary data.</text>
</comment>
<name>A0ABV4BPR3_9CLOT</name>
<organism evidence="2 3">
    <name type="scientific">Clostridium moutaii</name>
    <dbReference type="NCBI Taxonomy" id="3240932"/>
    <lineage>
        <taxon>Bacteria</taxon>
        <taxon>Bacillati</taxon>
        <taxon>Bacillota</taxon>
        <taxon>Clostridia</taxon>
        <taxon>Eubacteriales</taxon>
        <taxon>Clostridiaceae</taxon>
        <taxon>Clostridium</taxon>
    </lineage>
</organism>
<protein>
    <submittedName>
        <fullName evidence="2">Ribosomal L7Ae/L30e/S12e/Gadd45 family protein</fullName>
    </submittedName>
</protein>
<evidence type="ECO:0000313" key="3">
    <source>
        <dbReference type="Proteomes" id="UP001564657"/>
    </source>
</evidence>
<dbReference type="InterPro" id="IPR029064">
    <property type="entry name" value="Ribosomal_eL30-like_sf"/>
</dbReference>
<keyword evidence="3" id="KW-1185">Reference proteome</keyword>
<dbReference type="InterPro" id="IPR004038">
    <property type="entry name" value="Ribosomal_eL8/eL30/eS12/Gad45"/>
</dbReference>
<dbReference type="SUPFAM" id="SSF55315">
    <property type="entry name" value="L30e-like"/>
    <property type="match status" value="1"/>
</dbReference>
<dbReference type="NCBIfam" id="NF004078">
    <property type="entry name" value="PRK05583.1"/>
    <property type="match status" value="1"/>
</dbReference>
<accession>A0ABV4BPR3</accession>
<evidence type="ECO:0000259" key="1">
    <source>
        <dbReference type="Pfam" id="PF01248"/>
    </source>
</evidence>
<evidence type="ECO:0000313" key="2">
    <source>
        <dbReference type="EMBL" id="MEY7999626.1"/>
    </source>
</evidence>
<dbReference type="Gene3D" id="3.30.1330.30">
    <property type="match status" value="1"/>
</dbReference>
<reference evidence="2 3" key="1">
    <citation type="submission" date="2024-08" db="EMBL/GenBank/DDBJ databases">
        <title>Clostridium lapicellarii sp. nov., and Clostridium renhuaiense sp. nov., two species isolated from the mud in a fermentation cellar used for producing sauce-flavour Chinese liquors.</title>
        <authorList>
            <person name="Yang F."/>
            <person name="Wang H."/>
            <person name="Chen L.Q."/>
            <person name="Zhou N."/>
            <person name="Lu J.J."/>
            <person name="Pu X.X."/>
            <person name="Wan B."/>
            <person name="Wang L."/>
            <person name="Liu S.J."/>
        </authorList>
    </citation>
    <scope>NUCLEOTIDE SEQUENCE [LARGE SCALE GENOMIC DNA]</scope>
    <source>
        <strain evidence="2 3">MT-5</strain>
    </source>
</reference>